<name>A0A5J4KPZ1_9CHLR</name>
<accession>A0A5J4KPZ1</accession>
<dbReference type="Proteomes" id="UP000326912">
    <property type="component" value="Unassembled WGS sequence"/>
</dbReference>
<gene>
    <name evidence="2" type="ORF">KDW_38250</name>
</gene>
<dbReference type="RefSeq" id="WP_162005383.1">
    <property type="nucleotide sequence ID" value="NZ_BKZW01000002.1"/>
</dbReference>
<keyword evidence="1" id="KW-1133">Transmembrane helix</keyword>
<organism evidence="2 3">
    <name type="scientific">Dictyobacter vulcani</name>
    <dbReference type="NCBI Taxonomy" id="2607529"/>
    <lineage>
        <taxon>Bacteria</taxon>
        <taxon>Bacillati</taxon>
        <taxon>Chloroflexota</taxon>
        <taxon>Ktedonobacteria</taxon>
        <taxon>Ktedonobacterales</taxon>
        <taxon>Dictyobacteraceae</taxon>
        <taxon>Dictyobacter</taxon>
    </lineage>
</organism>
<dbReference type="AlphaFoldDB" id="A0A5J4KPZ1"/>
<protein>
    <submittedName>
        <fullName evidence="2">Uncharacterized protein</fullName>
    </submittedName>
</protein>
<comment type="caution">
    <text evidence="2">The sequence shown here is derived from an EMBL/GenBank/DDBJ whole genome shotgun (WGS) entry which is preliminary data.</text>
</comment>
<proteinExistence type="predicted"/>
<keyword evidence="1" id="KW-0472">Membrane</keyword>
<evidence type="ECO:0000256" key="1">
    <source>
        <dbReference type="SAM" id="Phobius"/>
    </source>
</evidence>
<evidence type="ECO:0000313" key="3">
    <source>
        <dbReference type="Proteomes" id="UP000326912"/>
    </source>
</evidence>
<feature type="transmembrane region" description="Helical" evidence="1">
    <location>
        <begin position="166"/>
        <end position="184"/>
    </location>
</feature>
<keyword evidence="1" id="KW-0812">Transmembrane</keyword>
<dbReference type="EMBL" id="BKZW01000002">
    <property type="protein sequence ID" value="GER89663.1"/>
    <property type="molecule type" value="Genomic_DNA"/>
</dbReference>
<keyword evidence="3" id="KW-1185">Reference proteome</keyword>
<reference evidence="2 3" key="1">
    <citation type="submission" date="2019-10" db="EMBL/GenBank/DDBJ databases">
        <title>Dictyobacter vulcani sp. nov., within the class Ktedonobacteria, isolated from soil of volcanic Mt. Zao.</title>
        <authorList>
            <person name="Zheng Y."/>
            <person name="Wang C.M."/>
            <person name="Sakai Y."/>
            <person name="Abe K."/>
            <person name="Yokota A."/>
            <person name="Yabe S."/>
        </authorList>
    </citation>
    <scope>NUCLEOTIDE SEQUENCE [LARGE SCALE GENOMIC DNA]</scope>
    <source>
        <strain evidence="2 3">W12</strain>
    </source>
</reference>
<evidence type="ECO:0000313" key="2">
    <source>
        <dbReference type="EMBL" id="GER89663.1"/>
    </source>
</evidence>
<sequence length="214" mass="23810">MAKQSKYFVRYDRLLVTATDKMQEYLDKMTLYPDNTVYLMEASAIACGTLGRLQDNPRFREDVEKVHSFSSQLADVEEFSDSFEEFMQVEREILTKGGLSATSVSLLTAQCRTCIRNFHDRRGSTPEDVIGSVYTLRTAACEIADQLSSKYRDNERLMRWRKRARIVGLGLGGATVIGLNFSPITTTVGLSTVGSQLSGEIGVGMIYTAAAMLT</sequence>